<evidence type="ECO:0000313" key="2">
    <source>
        <dbReference type="EMBL" id="DAF53803.1"/>
    </source>
</evidence>
<sequence length="153" mass="18340">MENEKEIINPDKWKERLLTWATTHQGKNISWMHLRNTYLDEEVEDAIKYLKHEYLEYFTKSPVLLVTKEERELQQHAAQSEIFGKLMTLVHEFKGWKGIGEVLVEFEKYGVQIIEDAIDWYQLDNSEIKEKIDKLEALEEENKNLKNKLKQED</sequence>
<proteinExistence type="predicted"/>
<accession>A0A8S5SSL9</accession>
<organism evidence="2">
    <name type="scientific">Myoviridae sp. ctZ2t4</name>
    <dbReference type="NCBI Taxonomy" id="2827693"/>
    <lineage>
        <taxon>Viruses</taxon>
        <taxon>Duplodnaviria</taxon>
        <taxon>Heunggongvirae</taxon>
        <taxon>Uroviricota</taxon>
        <taxon>Caudoviricetes</taxon>
    </lineage>
</organism>
<evidence type="ECO:0000256" key="1">
    <source>
        <dbReference type="SAM" id="Coils"/>
    </source>
</evidence>
<reference evidence="2" key="1">
    <citation type="journal article" date="2021" name="Proc. Natl. Acad. Sci. U.S.A.">
        <title>A Catalog of Tens of Thousands of Viruses from Human Metagenomes Reveals Hidden Associations with Chronic Diseases.</title>
        <authorList>
            <person name="Tisza M.J."/>
            <person name="Buck C.B."/>
        </authorList>
    </citation>
    <scope>NUCLEOTIDE SEQUENCE</scope>
    <source>
        <strain evidence="2">CtZ2t4</strain>
    </source>
</reference>
<protein>
    <submittedName>
        <fullName evidence="2">Uncharacterized protein</fullName>
    </submittedName>
</protein>
<keyword evidence="1" id="KW-0175">Coiled coil</keyword>
<feature type="coiled-coil region" evidence="1">
    <location>
        <begin position="118"/>
        <end position="152"/>
    </location>
</feature>
<dbReference type="EMBL" id="BK032664">
    <property type="protein sequence ID" value="DAF53803.1"/>
    <property type="molecule type" value="Genomic_DNA"/>
</dbReference>
<name>A0A8S5SSL9_9CAUD</name>